<dbReference type="SMART" id="SM00441">
    <property type="entry name" value="FF"/>
    <property type="match status" value="4"/>
</dbReference>
<accession>A0A316ZFJ2</accession>
<feature type="compositionally biased region" description="Low complexity" evidence="2">
    <location>
        <begin position="213"/>
        <end position="224"/>
    </location>
</feature>
<feature type="compositionally biased region" description="Acidic residues" evidence="2">
    <location>
        <begin position="239"/>
        <end position="250"/>
    </location>
</feature>
<dbReference type="GO" id="GO:0005634">
    <property type="term" value="C:nucleus"/>
    <property type="evidence" value="ECO:0007669"/>
    <property type="project" value="TreeGrafter"/>
</dbReference>
<feature type="region of interest" description="Disordered" evidence="2">
    <location>
        <begin position="570"/>
        <end position="620"/>
    </location>
</feature>
<evidence type="ECO:0000259" key="3">
    <source>
        <dbReference type="PROSITE" id="PS50020"/>
    </source>
</evidence>
<proteinExistence type="predicted"/>
<dbReference type="Gene3D" id="1.10.10.440">
    <property type="entry name" value="FF domain"/>
    <property type="match status" value="5"/>
</dbReference>
<feature type="region of interest" description="Disordered" evidence="2">
    <location>
        <begin position="776"/>
        <end position="800"/>
    </location>
</feature>
<dbReference type="InterPro" id="IPR036517">
    <property type="entry name" value="FF_domain_sf"/>
</dbReference>
<feature type="compositionally biased region" description="Low complexity" evidence="2">
    <location>
        <begin position="410"/>
        <end position="429"/>
    </location>
</feature>
<dbReference type="OrthoDB" id="410044at2759"/>
<feature type="compositionally biased region" description="Basic and acidic residues" evidence="2">
    <location>
        <begin position="152"/>
        <end position="190"/>
    </location>
</feature>
<feature type="compositionally biased region" description="Low complexity" evidence="2">
    <location>
        <begin position="50"/>
        <end position="71"/>
    </location>
</feature>
<feature type="domain" description="WW" evidence="3">
    <location>
        <begin position="3"/>
        <end position="36"/>
    </location>
</feature>
<keyword evidence="5" id="KW-1185">Reference proteome</keyword>
<feature type="compositionally biased region" description="Pro residues" evidence="2">
    <location>
        <begin position="319"/>
        <end position="339"/>
    </location>
</feature>
<dbReference type="CDD" id="cd00201">
    <property type="entry name" value="WW"/>
    <property type="match status" value="1"/>
</dbReference>
<gene>
    <name evidence="4" type="ORF">FA09DRAFT_328144</name>
</gene>
<dbReference type="SUPFAM" id="SSF51045">
    <property type="entry name" value="WW domain"/>
    <property type="match status" value="1"/>
</dbReference>
<dbReference type="PANTHER" id="PTHR15377">
    <property type="entry name" value="TRANSCRIPTION ELONGATION REGULATOR 1"/>
    <property type="match status" value="1"/>
</dbReference>
<dbReference type="EMBL" id="KZ819286">
    <property type="protein sequence ID" value="PWO00007.1"/>
    <property type="molecule type" value="Genomic_DNA"/>
</dbReference>
<dbReference type="InterPro" id="IPR001202">
    <property type="entry name" value="WW_dom"/>
</dbReference>
<dbReference type="PANTHER" id="PTHR15377:SF3">
    <property type="entry name" value="WW DOMAIN-CONTAINING PROTEIN"/>
    <property type="match status" value="1"/>
</dbReference>
<dbReference type="GO" id="GO:0003712">
    <property type="term" value="F:transcription coregulator activity"/>
    <property type="evidence" value="ECO:0007669"/>
    <property type="project" value="TreeGrafter"/>
</dbReference>
<dbReference type="Pfam" id="PF01846">
    <property type="entry name" value="FF"/>
    <property type="match status" value="1"/>
</dbReference>
<dbReference type="InterPro" id="IPR036020">
    <property type="entry name" value="WW_dom_sf"/>
</dbReference>
<sequence>MTAPLPPGWSEHVAPSGVPYWHHAASAQSTYVRPSAVPGAAPPGPPPPAMSAAPAAGSSAAAAAPAKPAGGKAKKEKPRRKEPVPGTDGWLRITTTLDNVFYTQPAEGRSEWSVPPEIAAQVREMERSEQQAQRAQAAEEQRLAQEAQAAEEQQRREQEARERREQLERDAERQRLQKEEEERARELREQGKRKRGEALDVDEEPAPVEGGVDAADLLSRAASAEPSDSKRPKTAAAVEEADDDDDDDEAAWQREMAAEMAAEAAAEAAQEAASAPPAALPVPPPGGYSGPPPPLAAPPPAGGYSGPPPPIAPSGGYSGPPPSVYPNYPPPAMAAPPPQLSVDEGKALFSRMLTTLNGTPDEVNPMAPWDRELPKFVNRPEYAAVPNLRERQNAFNEWCRLRLRERRMAKASGSGVSPAPAAKASAASSTPPPAADEAKDTLAPYRALLQREVTSTRAKWDDFRKAHKKERAFFAHGRDDREREREFKKWLRDLGEQKRAAAEQAEVAFLRLLDERLPHTARLTRAATSSEANDAWSKAKREPGLDVDPRYEAVGSSSRRAELFAKWARGEPRGAVQTQEKETANGSRDKTRDAEQALREREEAVRRQKDKVEGENRRALGAATHEESVVQFGQLLIDQILSPHQSFSSFASRFSNDPRFGRSALHEREQAELFAAHIRKLDARRRAALHAIFARCAPQLDVPAETALPLVRDDEEMERGLGAWLQEEDQRGGATLERLFDEWNEERVRAARDAFFAMLKESSFVSFWGSLRKERKRRGDAGEDEDGGAEAAADSDEEDVPSLLKMAGAVDLGEVHSVLRGDARYEAFRHVPDQREAWVREYLADMAERSATVFQTQ</sequence>
<organism evidence="4 5">
    <name type="scientific">Tilletiopsis washingtonensis</name>
    <dbReference type="NCBI Taxonomy" id="58919"/>
    <lineage>
        <taxon>Eukaryota</taxon>
        <taxon>Fungi</taxon>
        <taxon>Dikarya</taxon>
        <taxon>Basidiomycota</taxon>
        <taxon>Ustilaginomycotina</taxon>
        <taxon>Exobasidiomycetes</taxon>
        <taxon>Entylomatales</taxon>
        <taxon>Entylomatales incertae sedis</taxon>
        <taxon>Tilletiopsis</taxon>
    </lineage>
</organism>
<dbReference type="PROSITE" id="PS50020">
    <property type="entry name" value="WW_DOMAIN_2"/>
    <property type="match status" value="1"/>
</dbReference>
<dbReference type="Proteomes" id="UP000245946">
    <property type="component" value="Unassembled WGS sequence"/>
</dbReference>
<feature type="region of interest" description="Disordered" evidence="2">
    <location>
        <begin position="409"/>
        <end position="443"/>
    </location>
</feature>
<dbReference type="AlphaFoldDB" id="A0A316ZFJ2"/>
<feature type="region of interest" description="Disordered" evidence="2">
    <location>
        <begin position="30"/>
        <end position="341"/>
    </location>
</feature>
<feature type="compositionally biased region" description="Polar residues" evidence="2">
    <location>
        <begin position="93"/>
        <end position="102"/>
    </location>
</feature>
<feature type="compositionally biased region" description="Basic and acidic residues" evidence="2">
    <location>
        <begin position="579"/>
        <end position="620"/>
    </location>
</feature>
<feature type="compositionally biased region" description="Low complexity" evidence="2">
    <location>
        <begin position="253"/>
        <end position="277"/>
    </location>
</feature>
<evidence type="ECO:0000256" key="2">
    <source>
        <dbReference type="SAM" id="MobiDB-lite"/>
    </source>
</evidence>
<dbReference type="SUPFAM" id="SSF81698">
    <property type="entry name" value="FF domain"/>
    <property type="match status" value="3"/>
</dbReference>
<dbReference type="GeneID" id="37269203"/>
<evidence type="ECO:0000256" key="1">
    <source>
        <dbReference type="ARBA" id="ARBA00022737"/>
    </source>
</evidence>
<name>A0A316ZFJ2_9BASI</name>
<reference evidence="4 5" key="1">
    <citation type="journal article" date="2018" name="Mol. Biol. Evol.">
        <title>Broad Genomic Sampling Reveals a Smut Pathogenic Ancestry of the Fungal Clade Ustilaginomycotina.</title>
        <authorList>
            <person name="Kijpornyongpan T."/>
            <person name="Mondo S.J."/>
            <person name="Barry K."/>
            <person name="Sandor L."/>
            <person name="Lee J."/>
            <person name="Lipzen A."/>
            <person name="Pangilinan J."/>
            <person name="LaButti K."/>
            <person name="Hainaut M."/>
            <person name="Henrissat B."/>
            <person name="Grigoriev I.V."/>
            <person name="Spatafora J.W."/>
            <person name="Aime M.C."/>
        </authorList>
    </citation>
    <scope>NUCLEOTIDE SEQUENCE [LARGE SCALE GENOMIC DNA]</scope>
    <source>
        <strain evidence="4 5">MCA 4186</strain>
    </source>
</reference>
<dbReference type="STRING" id="58919.A0A316ZFJ2"/>
<evidence type="ECO:0000313" key="4">
    <source>
        <dbReference type="EMBL" id="PWO00007.1"/>
    </source>
</evidence>
<dbReference type="RefSeq" id="XP_025600285.1">
    <property type="nucleotide sequence ID" value="XM_025741659.1"/>
</dbReference>
<keyword evidence="1" id="KW-0677">Repeat</keyword>
<dbReference type="GO" id="GO:0070063">
    <property type="term" value="F:RNA polymerase binding"/>
    <property type="evidence" value="ECO:0007669"/>
    <property type="project" value="InterPro"/>
</dbReference>
<dbReference type="Gene3D" id="2.20.70.10">
    <property type="match status" value="2"/>
</dbReference>
<protein>
    <recommendedName>
        <fullName evidence="3">WW domain-containing protein</fullName>
    </recommendedName>
</protein>
<dbReference type="SMART" id="SM00456">
    <property type="entry name" value="WW"/>
    <property type="match status" value="1"/>
</dbReference>
<feature type="compositionally biased region" description="Pro residues" evidence="2">
    <location>
        <begin position="40"/>
        <end position="49"/>
    </location>
</feature>
<feature type="compositionally biased region" description="Acidic residues" evidence="2">
    <location>
        <begin position="782"/>
        <end position="800"/>
    </location>
</feature>
<dbReference type="InterPro" id="IPR045148">
    <property type="entry name" value="TCRG1-like"/>
</dbReference>
<dbReference type="InterPro" id="IPR002713">
    <property type="entry name" value="FF_domain"/>
</dbReference>
<dbReference type="PROSITE" id="PS01159">
    <property type="entry name" value="WW_DOMAIN_1"/>
    <property type="match status" value="1"/>
</dbReference>
<feature type="compositionally biased region" description="Pro residues" evidence="2">
    <location>
        <begin position="278"/>
        <end position="312"/>
    </location>
</feature>
<evidence type="ECO:0000313" key="5">
    <source>
        <dbReference type="Proteomes" id="UP000245946"/>
    </source>
</evidence>